<gene>
    <name evidence="5" type="ORF">MPDQ_001918</name>
</gene>
<accession>A0A507QLI9</accession>
<dbReference type="GO" id="GO:0046872">
    <property type="term" value="F:metal ion binding"/>
    <property type="evidence" value="ECO:0007669"/>
    <property type="project" value="InterPro"/>
</dbReference>
<dbReference type="GO" id="GO:0008716">
    <property type="term" value="F:D-alanine-D-alanine ligase activity"/>
    <property type="evidence" value="ECO:0007669"/>
    <property type="project" value="InterPro"/>
</dbReference>
<dbReference type="PANTHER" id="PTHR23132:SF23">
    <property type="entry name" value="D-ALANINE--D-ALANINE LIGASE B"/>
    <property type="match status" value="1"/>
</dbReference>
<dbReference type="AlphaFoldDB" id="A0A507QLI9"/>
<dbReference type="PROSITE" id="PS50975">
    <property type="entry name" value="ATP_GRASP"/>
    <property type="match status" value="1"/>
</dbReference>
<feature type="domain" description="ATP-grasp" evidence="4">
    <location>
        <begin position="151"/>
        <end position="365"/>
    </location>
</feature>
<dbReference type="PANTHER" id="PTHR23132">
    <property type="entry name" value="D-ALANINE--D-ALANINE LIGASE"/>
    <property type="match status" value="1"/>
</dbReference>
<keyword evidence="3" id="KW-0067">ATP-binding</keyword>
<evidence type="ECO:0000313" key="5">
    <source>
        <dbReference type="EMBL" id="TQB69379.1"/>
    </source>
</evidence>
<dbReference type="EMBL" id="VIFY01000156">
    <property type="protein sequence ID" value="TQB69379.1"/>
    <property type="molecule type" value="Genomic_DNA"/>
</dbReference>
<dbReference type="Pfam" id="PF07478">
    <property type="entry name" value="Dala_Dala_lig_C"/>
    <property type="match status" value="1"/>
</dbReference>
<dbReference type="Gene3D" id="3.30.470.20">
    <property type="entry name" value="ATP-grasp fold, B domain"/>
    <property type="match status" value="1"/>
</dbReference>
<evidence type="ECO:0000256" key="3">
    <source>
        <dbReference type="PROSITE-ProRule" id="PRU00409"/>
    </source>
</evidence>
<dbReference type="InterPro" id="IPR011095">
    <property type="entry name" value="Dala_Dala_lig_C"/>
</dbReference>
<keyword evidence="2" id="KW-0436">Ligase</keyword>
<dbReference type="GO" id="GO:0005524">
    <property type="term" value="F:ATP binding"/>
    <property type="evidence" value="ECO:0007669"/>
    <property type="project" value="UniProtKB-UniRule"/>
</dbReference>
<evidence type="ECO:0000259" key="4">
    <source>
        <dbReference type="PROSITE" id="PS50975"/>
    </source>
</evidence>
<comment type="similarity">
    <text evidence="1">Belongs to the D-alanine--D-alanine ligase family.</text>
</comment>
<organism evidence="5 6">
    <name type="scientific">Monascus purpureus</name>
    <name type="common">Red mold</name>
    <name type="synonym">Monascus anka</name>
    <dbReference type="NCBI Taxonomy" id="5098"/>
    <lineage>
        <taxon>Eukaryota</taxon>
        <taxon>Fungi</taxon>
        <taxon>Dikarya</taxon>
        <taxon>Ascomycota</taxon>
        <taxon>Pezizomycotina</taxon>
        <taxon>Eurotiomycetes</taxon>
        <taxon>Eurotiomycetidae</taxon>
        <taxon>Eurotiales</taxon>
        <taxon>Aspergillaceae</taxon>
        <taxon>Monascus</taxon>
    </lineage>
</organism>
<protein>
    <recommendedName>
        <fullName evidence="4">ATP-grasp domain-containing protein</fullName>
    </recommendedName>
</protein>
<proteinExistence type="inferred from homology"/>
<reference evidence="5 6" key="1">
    <citation type="submission" date="2019-06" db="EMBL/GenBank/DDBJ databases">
        <title>Wine fermentation using esterase from Monascus purpureus.</title>
        <authorList>
            <person name="Geng C."/>
            <person name="Zhang Y."/>
        </authorList>
    </citation>
    <scope>NUCLEOTIDE SEQUENCE [LARGE SCALE GENOMIC DNA]</scope>
    <source>
        <strain evidence="5">HQ1</strain>
    </source>
</reference>
<dbReference type="Gene3D" id="3.30.1490.20">
    <property type="entry name" value="ATP-grasp fold, A domain"/>
    <property type="match status" value="1"/>
</dbReference>
<keyword evidence="6" id="KW-1185">Reference proteome</keyword>
<comment type="caution">
    <text evidence="5">The sequence shown here is derived from an EMBL/GenBank/DDBJ whole genome shotgun (WGS) entry which is preliminary data.</text>
</comment>
<evidence type="ECO:0000256" key="1">
    <source>
        <dbReference type="ARBA" id="ARBA00010871"/>
    </source>
</evidence>
<dbReference type="InterPro" id="IPR011761">
    <property type="entry name" value="ATP-grasp"/>
</dbReference>
<evidence type="ECO:0000313" key="6">
    <source>
        <dbReference type="Proteomes" id="UP000319663"/>
    </source>
</evidence>
<evidence type="ECO:0000256" key="2">
    <source>
        <dbReference type="ARBA" id="ARBA00022598"/>
    </source>
</evidence>
<dbReference type="STRING" id="5098.A0A507QLI9"/>
<dbReference type="Proteomes" id="UP000319663">
    <property type="component" value="Unassembled WGS sequence"/>
</dbReference>
<keyword evidence="3" id="KW-0547">Nucleotide-binding</keyword>
<sequence length="421" mass="46042">MMQCSRMAAARSQLSRAFSSRTVSSPVVAVLFQDIDPPVINGIRKPRKPGGYQDSGADIAYILQRLGVGVITPSATPDVFSQEGWCFSDTEDGILSAVQRGATHLWANTILFSSHPLQTSTELTPISDTLRVIGQPPRLVEDFDDKAYLNAKLRETGAFSLPQSWVVDASASPSRSRDVIKSVIDGVASASYPVVGKPVRGRGSHGVKVCRSPEELRGHVETLLLESPIVMLEEFLAGEEATLTVFPPDAHHDHYWCLPPVTRFNHADGIAPYNGVVAVTKNSRMVSPEEMAADPAYGEVMDQCAGVAELIKTTAPIRIDVRRRREGGAFVLFDINMKPVCFANYVWSSTLQGEVWLCYMLTGDDQHQQNMTGPGRPGREDQASLSAIAASGVGWDYPTLLLKMLQCSRTLAELRNYFSPF</sequence>
<name>A0A507QLI9_MONPU</name>
<dbReference type="SUPFAM" id="SSF56059">
    <property type="entry name" value="Glutathione synthetase ATP-binding domain-like"/>
    <property type="match status" value="1"/>
</dbReference>
<dbReference type="InterPro" id="IPR013815">
    <property type="entry name" value="ATP_grasp_subdomain_1"/>
</dbReference>